<feature type="transmembrane region" description="Helical" evidence="7">
    <location>
        <begin position="45"/>
        <end position="68"/>
    </location>
</feature>
<proteinExistence type="inferred from homology"/>
<feature type="transmembrane region" description="Helical" evidence="7">
    <location>
        <begin position="12"/>
        <end position="33"/>
    </location>
</feature>
<keyword evidence="4 7" id="KW-1133">Transmembrane helix</keyword>
<evidence type="ECO:0000256" key="6">
    <source>
        <dbReference type="RuleBase" id="RU004057"/>
    </source>
</evidence>
<evidence type="ECO:0000313" key="9">
    <source>
        <dbReference type="EMBL" id="MEL4457057.1"/>
    </source>
</evidence>
<reference evidence="9 10" key="1">
    <citation type="submission" date="2024-04" db="EMBL/GenBank/DDBJ databases">
        <title>whole genome sequencing of Lutimonas vermicola strain IMCC1616.</title>
        <authorList>
            <person name="Bae S.S."/>
        </authorList>
    </citation>
    <scope>NUCLEOTIDE SEQUENCE [LARGE SCALE GENOMIC DNA]</scope>
    <source>
        <strain evidence="9 10">IMCC1616</strain>
    </source>
</reference>
<evidence type="ECO:0000256" key="7">
    <source>
        <dbReference type="SAM" id="Phobius"/>
    </source>
</evidence>
<comment type="subcellular location">
    <subcellularLocation>
        <location evidence="1">Cell membrane</location>
        <topology evidence="1">Multi-pass membrane protein</topology>
    </subcellularLocation>
    <subcellularLocation>
        <location evidence="6">Membrane</location>
        <topology evidence="6">Multi-pass membrane protein</topology>
    </subcellularLocation>
</comment>
<keyword evidence="3 7" id="KW-0812">Transmembrane</keyword>
<evidence type="ECO:0000256" key="5">
    <source>
        <dbReference type="ARBA" id="ARBA00023136"/>
    </source>
</evidence>
<dbReference type="RefSeq" id="WP_342161218.1">
    <property type="nucleotide sequence ID" value="NZ_JBCDNA010000003.1"/>
</dbReference>
<feature type="transmembrane region" description="Helical" evidence="7">
    <location>
        <begin position="88"/>
        <end position="113"/>
    </location>
</feature>
<gene>
    <name evidence="9" type="ORF">AABB81_14200</name>
</gene>
<accession>A0ABU9L3P0</accession>
<evidence type="ECO:0000313" key="10">
    <source>
        <dbReference type="Proteomes" id="UP001474120"/>
    </source>
</evidence>
<dbReference type="EMBL" id="JBCDNA010000003">
    <property type="protein sequence ID" value="MEL4457057.1"/>
    <property type="molecule type" value="Genomic_DNA"/>
</dbReference>
<keyword evidence="5 7" id="KW-0472">Membrane</keyword>
<evidence type="ECO:0000256" key="3">
    <source>
        <dbReference type="ARBA" id="ARBA00022692"/>
    </source>
</evidence>
<keyword evidence="6" id="KW-0813">Transport</keyword>
<sequence>MLFDRLNEGGPFFMYPLFFILILLIILIVKAFLQKGLADKNISLISSIALFAIVWGFLGQIIGLIGAFDAIESYGEVSAEMLAGGLKVASLAPVFGMFIFLVGRLGIIILTWIKKD</sequence>
<evidence type="ECO:0000256" key="1">
    <source>
        <dbReference type="ARBA" id="ARBA00004651"/>
    </source>
</evidence>
<keyword evidence="2" id="KW-1003">Cell membrane</keyword>
<name>A0ABU9L3P0_9FLAO</name>
<evidence type="ECO:0000259" key="8">
    <source>
        <dbReference type="Pfam" id="PF01618"/>
    </source>
</evidence>
<comment type="caution">
    <text evidence="9">The sequence shown here is derived from an EMBL/GenBank/DDBJ whole genome shotgun (WGS) entry which is preliminary data.</text>
</comment>
<dbReference type="InterPro" id="IPR002898">
    <property type="entry name" value="MotA_ExbB_proton_chnl"/>
</dbReference>
<evidence type="ECO:0000256" key="4">
    <source>
        <dbReference type="ARBA" id="ARBA00022989"/>
    </source>
</evidence>
<comment type="similarity">
    <text evidence="6">Belongs to the exbB/tolQ family.</text>
</comment>
<dbReference type="Pfam" id="PF01618">
    <property type="entry name" value="MotA_ExbB"/>
    <property type="match status" value="1"/>
</dbReference>
<feature type="domain" description="MotA/TolQ/ExbB proton channel" evidence="8">
    <location>
        <begin position="39"/>
        <end position="99"/>
    </location>
</feature>
<keyword evidence="10" id="KW-1185">Reference proteome</keyword>
<organism evidence="9 10">
    <name type="scientific">Lutimonas vermicola</name>
    <dbReference type="NCBI Taxonomy" id="414288"/>
    <lineage>
        <taxon>Bacteria</taxon>
        <taxon>Pseudomonadati</taxon>
        <taxon>Bacteroidota</taxon>
        <taxon>Flavobacteriia</taxon>
        <taxon>Flavobacteriales</taxon>
        <taxon>Flavobacteriaceae</taxon>
        <taxon>Lutimonas</taxon>
    </lineage>
</organism>
<keyword evidence="6" id="KW-0653">Protein transport</keyword>
<dbReference type="Proteomes" id="UP001474120">
    <property type="component" value="Unassembled WGS sequence"/>
</dbReference>
<evidence type="ECO:0000256" key="2">
    <source>
        <dbReference type="ARBA" id="ARBA00022475"/>
    </source>
</evidence>
<protein>
    <submittedName>
        <fullName evidence="9">MotA/TolQ/ExbB proton channel family protein</fullName>
    </submittedName>
</protein>